<keyword evidence="3" id="KW-1185">Reference proteome</keyword>
<reference evidence="3" key="1">
    <citation type="journal article" date="2017" name="Genome Biol.">
        <title>Comparative genomics reveals high biological diversity and specific adaptations in the industrially and medically important fungal genus Aspergillus.</title>
        <authorList>
            <person name="de Vries R.P."/>
            <person name="Riley R."/>
            <person name="Wiebenga A."/>
            <person name="Aguilar-Osorio G."/>
            <person name="Amillis S."/>
            <person name="Uchima C.A."/>
            <person name="Anderluh G."/>
            <person name="Asadollahi M."/>
            <person name="Askin M."/>
            <person name="Barry K."/>
            <person name="Battaglia E."/>
            <person name="Bayram O."/>
            <person name="Benocci T."/>
            <person name="Braus-Stromeyer S.A."/>
            <person name="Caldana C."/>
            <person name="Canovas D."/>
            <person name="Cerqueira G.C."/>
            <person name="Chen F."/>
            <person name="Chen W."/>
            <person name="Choi C."/>
            <person name="Clum A."/>
            <person name="Dos Santos R.A."/>
            <person name="Damasio A.R."/>
            <person name="Diallinas G."/>
            <person name="Emri T."/>
            <person name="Fekete E."/>
            <person name="Flipphi M."/>
            <person name="Freyberg S."/>
            <person name="Gallo A."/>
            <person name="Gournas C."/>
            <person name="Habgood R."/>
            <person name="Hainaut M."/>
            <person name="Harispe M.L."/>
            <person name="Henrissat B."/>
            <person name="Hilden K.S."/>
            <person name="Hope R."/>
            <person name="Hossain A."/>
            <person name="Karabika E."/>
            <person name="Karaffa L."/>
            <person name="Karanyi Z."/>
            <person name="Krasevec N."/>
            <person name="Kuo A."/>
            <person name="Kusch H."/>
            <person name="LaButti K."/>
            <person name="Lagendijk E.L."/>
            <person name="Lapidus A."/>
            <person name="Levasseur A."/>
            <person name="Lindquist E."/>
            <person name="Lipzen A."/>
            <person name="Logrieco A.F."/>
            <person name="MacCabe A."/>
            <person name="Maekelae M.R."/>
            <person name="Malavazi I."/>
            <person name="Melin P."/>
            <person name="Meyer V."/>
            <person name="Mielnichuk N."/>
            <person name="Miskei M."/>
            <person name="Molnar A.P."/>
            <person name="Mule G."/>
            <person name="Ngan C.Y."/>
            <person name="Orejas M."/>
            <person name="Orosz E."/>
            <person name="Ouedraogo J.P."/>
            <person name="Overkamp K.M."/>
            <person name="Park H.-S."/>
            <person name="Perrone G."/>
            <person name="Piumi F."/>
            <person name="Punt P.J."/>
            <person name="Ram A.F."/>
            <person name="Ramon A."/>
            <person name="Rauscher S."/>
            <person name="Record E."/>
            <person name="Riano-Pachon D.M."/>
            <person name="Robert V."/>
            <person name="Roehrig J."/>
            <person name="Ruller R."/>
            <person name="Salamov A."/>
            <person name="Salih N.S."/>
            <person name="Samson R.A."/>
            <person name="Sandor E."/>
            <person name="Sanguinetti M."/>
            <person name="Schuetze T."/>
            <person name="Sepcic K."/>
            <person name="Shelest E."/>
            <person name="Sherlock G."/>
            <person name="Sophianopoulou V."/>
            <person name="Squina F.M."/>
            <person name="Sun H."/>
            <person name="Susca A."/>
            <person name="Todd R.B."/>
            <person name="Tsang A."/>
            <person name="Unkles S.E."/>
            <person name="van de Wiele N."/>
            <person name="van Rossen-Uffink D."/>
            <person name="Oliveira J.V."/>
            <person name="Vesth T.C."/>
            <person name="Visser J."/>
            <person name="Yu J.-H."/>
            <person name="Zhou M."/>
            <person name="Andersen M.R."/>
            <person name="Archer D.B."/>
            <person name="Baker S.E."/>
            <person name="Benoit I."/>
            <person name="Brakhage A.A."/>
            <person name="Braus G.H."/>
            <person name="Fischer R."/>
            <person name="Frisvad J.C."/>
            <person name="Goldman G.H."/>
            <person name="Houbraken J."/>
            <person name="Oakley B."/>
            <person name="Pocsi I."/>
            <person name="Scazzocchio C."/>
            <person name="Seiboth B."/>
            <person name="vanKuyk P.A."/>
            <person name="Wortman J."/>
            <person name="Dyer P.S."/>
            <person name="Grigoriev I.V."/>
        </authorList>
    </citation>
    <scope>NUCLEOTIDE SEQUENCE [LARGE SCALE GENOMIC DNA]</scope>
    <source>
        <strain evidence="3">CBS 516.65</strain>
    </source>
</reference>
<dbReference type="GeneID" id="34466651"/>
<feature type="region of interest" description="Disordered" evidence="1">
    <location>
        <begin position="282"/>
        <end position="332"/>
    </location>
</feature>
<dbReference type="VEuPathDB" id="FungiDB:ASPGLDRAFT_86530"/>
<dbReference type="OrthoDB" id="4479638at2759"/>
<dbReference type="AlphaFoldDB" id="A0A1L9V3C4"/>
<dbReference type="Proteomes" id="UP000184300">
    <property type="component" value="Unassembled WGS sequence"/>
</dbReference>
<dbReference type="RefSeq" id="XP_022395126.1">
    <property type="nucleotide sequence ID" value="XM_022550391.1"/>
</dbReference>
<feature type="compositionally biased region" description="Acidic residues" evidence="1">
    <location>
        <begin position="31"/>
        <end position="44"/>
    </location>
</feature>
<feature type="region of interest" description="Disordered" evidence="1">
    <location>
        <begin position="1"/>
        <end position="69"/>
    </location>
</feature>
<proteinExistence type="predicted"/>
<accession>A0A1L9V3C4</accession>
<dbReference type="EMBL" id="KV878944">
    <property type="protein sequence ID" value="OJJ78428.1"/>
    <property type="molecule type" value="Genomic_DNA"/>
</dbReference>
<name>A0A1L9V3C4_ASPGL</name>
<evidence type="ECO:0000313" key="2">
    <source>
        <dbReference type="EMBL" id="OJJ78428.1"/>
    </source>
</evidence>
<protein>
    <submittedName>
        <fullName evidence="2">Uncharacterized protein</fullName>
    </submittedName>
</protein>
<evidence type="ECO:0000256" key="1">
    <source>
        <dbReference type="SAM" id="MobiDB-lite"/>
    </source>
</evidence>
<gene>
    <name evidence="2" type="ORF">ASPGLDRAFT_86530</name>
</gene>
<evidence type="ECO:0000313" key="3">
    <source>
        <dbReference type="Proteomes" id="UP000184300"/>
    </source>
</evidence>
<organism evidence="2 3">
    <name type="scientific">Aspergillus glaucus CBS 516.65</name>
    <dbReference type="NCBI Taxonomy" id="1160497"/>
    <lineage>
        <taxon>Eukaryota</taxon>
        <taxon>Fungi</taxon>
        <taxon>Dikarya</taxon>
        <taxon>Ascomycota</taxon>
        <taxon>Pezizomycotina</taxon>
        <taxon>Eurotiomycetes</taxon>
        <taxon>Eurotiomycetidae</taxon>
        <taxon>Eurotiales</taxon>
        <taxon>Aspergillaceae</taxon>
        <taxon>Aspergillus</taxon>
        <taxon>Aspergillus subgen. Aspergillus</taxon>
    </lineage>
</organism>
<dbReference type="STRING" id="1160497.A0A1L9V3C4"/>
<sequence>MLSISPDTPFEMSERDNEIHREASTSLKYEDSEDDNDDNDDNDEIYWYKDDDENPSKNSVDGESGDKLLESEHTGDIKFTGITVGKDHKSVPGKYHGATPESTLDVSVGETVHQIRRYMEFRPIATVRAIQANLGRPMEKSADLLLQRIVSTEKLRLEISWRDGFFWNGKMSLQQEAIISDMALEFGAKYTRKQAYLRGMILTRARVMSENQSAGLRPQQGFQESTPALESPITKEQIDVLSAIGNKKLTRRLYKRTLKIFPREERLNAVKFYRTRKYVDPRSGKERPISINSASETLHIPPGTLRRWSRQEQKIAGMKQGSSRANGVRKAT</sequence>
<feature type="compositionally biased region" description="Basic and acidic residues" evidence="1">
    <location>
        <begin position="12"/>
        <end position="23"/>
    </location>
</feature>